<accession>A0A6C0CKZ8</accession>
<sequence>MARPMIVNTSRLAFAKQDIHRLLKSYGKRDYIGEEGVSQVSHAFQTVAHTCRLMQLIPDYKQDALSTRYVIVAGWLHDIGQLKSFEENDMTRSKWGVHKHEQIGSQYLQTLGFPYPVFRLTEYHVKAKRYMVTTNAKYRDNLSTASLATLEEQGGTLSEAEASEFKSDPLFHASLLLRLADDKAKIPGDVVDFDGAFELVWKLVEGK</sequence>
<dbReference type="Pfam" id="PF01966">
    <property type="entry name" value="HD"/>
    <property type="match status" value="1"/>
</dbReference>
<name>A0A6C0CKZ8_9ZZZZ</name>
<proteinExistence type="predicted"/>
<dbReference type="Gene3D" id="1.10.3210.10">
    <property type="entry name" value="Hypothetical protein af1432"/>
    <property type="match status" value="1"/>
</dbReference>
<dbReference type="PANTHER" id="PTHR40202:SF1">
    <property type="entry name" value="HD DOMAIN-CONTAINING PROTEIN"/>
    <property type="match status" value="1"/>
</dbReference>
<dbReference type="InterPro" id="IPR006674">
    <property type="entry name" value="HD_domain"/>
</dbReference>
<evidence type="ECO:0000259" key="1">
    <source>
        <dbReference type="Pfam" id="PF01966"/>
    </source>
</evidence>
<reference evidence="2" key="1">
    <citation type="journal article" date="2020" name="Nature">
        <title>Giant virus diversity and host interactions through global metagenomics.</title>
        <authorList>
            <person name="Schulz F."/>
            <person name="Roux S."/>
            <person name="Paez-Espino D."/>
            <person name="Jungbluth S."/>
            <person name="Walsh D.A."/>
            <person name="Denef V.J."/>
            <person name="McMahon K.D."/>
            <person name="Konstantinidis K.T."/>
            <person name="Eloe-Fadrosh E.A."/>
            <person name="Kyrpides N.C."/>
            <person name="Woyke T."/>
        </authorList>
    </citation>
    <scope>NUCLEOTIDE SEQUENCE</scope>
    <source>
        <strain evidence="2">GVMAG-M-3300021354-14</strain>
    </source>
</reference>
<evidence type="ECO:0000313" key="2">
    <source>
        <dbReference type="EMBL" id="QHT04973.1"/>
    </source>
</evidence>
<dbReference type="AlphaFoldDB" id="A0A6C0CKZ8"/>
<protein>
    <recommendedName>
        <fullName evidence="1">HD domain-containing protein</fullName>
    </recommendedName>
</protein>
<feature type="domain" description="HD" evidence="1">
    <location>
        <begin position="48"/>
        <end position="131"/>
    </location>
</feature>
<dbReference type="InterPro" id="IPR052567">
    <property type="entry name" value="OP_Dioxygenase"/>
</dbReference>
<dbReference type="PANTHER" id="PTHR40202">
    <property type="match status" value="1"/>
</dbReference>
<dbReference type="EMBL" id="MN739448">
    <property type="protein sequence ID" value="QHT04973.1"/>
    <property type="molecule type" value="Genomic_DNA"/>
</dbReference>
<dbReference type="SUPFAM" id="SSF109604">
    <property type="entry name" value="HD-domain/PDEase-like"/>
    <property type="match status" value="1"/>
</dbReference>
<organism evidence="2">
    <name type="scientific">viral metagenome</name>
    <dbReference type="NCBI Taxonomy" id="1070528"/>
    <lineage>
        <taxon>unclassified sequences</taxon>
        <taxon>metagenomes</taxon>
        <taxon>organismal metagenomes</taxon>
    </lineage>
</organism>